<dbReference type="Proteomes" id="UP000053096">
    <property type="component" value="Unassembled WGS sequence"/>
</dbReference>
<dbReference type="AlphaFoldDB" id="A0A0M7G8A6"/>
<evidence type="ECO:0000313" key="2">
    <source>
        <dbReference type="Proteomes" id="UP000053096"/>
    </source>
</evidence>
<dbReference type="EMBL" id="CYTV01000007">
    <property type="protein sequence ID" value="CUI91208.1"/>
    <property type="molecule type" value="Genomic_DNA"/>
</dbReference>
<accession>A0A0M7G8A6</accession>
<organism evidence="1 2">
    <name type="scientific">Bordetella pseudohinzii</name>
    <dbReference type="NCBI Taxonomy" id="1331258"/>
    <lineage>
        <taxon>Bacteria</taxon>
        <taxon>Pseudomonadati</taxon>
        <taxon>Pseudomonadota</taxon>
        <taxon>Betaproteobacteria</taxon>
        <taxon>Burkholderiales</taxon>
        <taxon>Alcaligenaceae</taxon>
        <taxon>Bordetella</taxon>
    </lineage>
</organism>
<reference evidence="1 2" key="1">
    <citation type="submission" date="2015-09" db="EMBL/GenBank/DDBJ databases">
        <authorList>
            <person name="Jackson K.R."/>
            <person name="Lunt B.L."/>
            <person name="Fisher J.N.B."/>
            <person name="Gardner A.V."/>
            <person name="Bailey M.E."/>
            <person name="Deus L.M."/>
            <person name="Earl A.S."/>
            <person name="Gibby P.D."/>
            <person name="Hartmann K.A."/>
            <person name="Liu J.E."/>
            <person name="Manci A.M."/>
            <person name="Nielsen D.A."/>
            <person name="Solomon M.B."/>
            <person name="Breakwell D.P."/>
            <person name="Burnett S.H."/>
            <person name="Grose J.H."/>
        </authorList>
    </citation>
    <scope>NUCLEOTIDE SEQUENCE [LARGE SCALE GENOMIC DNA]</scope>
    <source>
        <strain evidence="1 2">2789STDY5608636</strain>
    </source>
</reference>
<name>A0A0M7G8A6_9BORD</name>
<dbReference type="SUPFAM" id="SSF56935">
    <property type="entry name" value="Porins"/>
    <property type="match status" value="1"/>
</dbReference>
<evidence type="ECO:0000313" key="1">
    <source>
        <dbReference type="EMBL" id="CUI91208.1"/>
    </source>
</evidence>
<sequence length="454" mass="51106">MLASVAQAVRFGAVTEGAAILARRPGGWTARLAAAGLAWHAVCAAAAPGPAEYAVQLGSSFQYQSNPARLPESMAGDIRSAGVMVNAAGLGLRLPLLSDDTRLEAGGTLADARYTHDRQLDHQPGNLLSTLHWRAGPLFAGRFDYGYQKQLNSNLSRTWPDRDMQARDNKAAEIGLRVSERLTLPAFSVFRNGTRYDQDINKTLYDRKEEGWQLAARYAGFGRSYAQAGLRRGNVDYYGRTPDLVATIDDRYTDDEIFAAARWDYSPKTVLQARVGLLKRSYEHLGDRDTHLFTFQGRATWDYSPKTRLDLQLWRRPYAYDDDPTVLYSVQTGGLASVTWRPTVKTALQLGAELTRQRNTAFTGGSDQVLQIRRYGARLQWQQQDTLRWILDVYRDRQSGDSPADAYKQTFVRIGLEYTFGTRGKEDLRRLMQPTDCQWRRPELAMCDPMGEEP</sequence>
<proteinExistence type="predicted"/>
<protein>
    <submittedName>
        <fullName evidence="1">Exopolysaccharide biosynthesis operon protein EpsL</fullName>
    </submittedName>
</protein>
<gene>
    <name evidence="1" type="ORF">ERS370011_02832</name>
</gene>